<dbReference type="HOGENOM" id="CLU_390830_0_0_1"/>
<evidence type="ECO:0000313" key="3">
    <source>
        <dbReference type="EMBL" id="EPS29295.1"/>
    </source>
</evidence>
<feature type="compositionally biased region" description="Low complexity" evidence="1">
    <location>
        <begin position="204"/>
        <end position="213"/>
    </location>
</feature>
<feature type="domain" description="DUF7587" evidence="2">
    <location>
        <begin position="297"/>
        <end position="436"/>
    </location>
</feature>
<dbReference type="EMBL" id="KB644411">
    <property type="protein sequence ID" value="EPS29295.1"/>
    <property type="molecule type" value="Genomic_DNA"/>
</dbReference>
<reference evidence="3 4" key="1">
    <citation type="journal article" date="2013" name="PLoS ONE">
        <title>Genomic and secretomic analyses reveal unique features of the lignocellulolytic enzyme system of Penicillium decumbens.</title>
        <authorList>
            <person name="Liu G."/>
            <person name="Zhang L."/>
            <person name="Wei X."/>
            <person name="Zou G."/>
            <person name="Qin Y."/>
            <person name="Ma L."/>
            <person name="Li J."/>
            <person name="Zheng H."/>
            <person name="Wang S."/>
            <person name="Wang C."/>
            <person name="Xun L."/>
            <person name="Zhao G.-P."/>
            <person name="Zhou Z."/>
            <person name="Qu Y."/>
        </authorList>
    </citation>
    <scope>NUCLEOTIDE SEQUENCE [LARGE SCALE GENOMIC DNA]</scope>
    <source>
        <strain evidence="4">114-2 / CGMCC 5302</strain>
    </source>
</reference>
<accession>S7ZF59</accession>
<dbReference type="InterPro" id="IPR056009">
    <property type="entry name" value="DUF7587"/>
</dbReference>
<dbReference type="eggNOG" id="ENOG502SXGW">
    <property type="taxonomic scope" value="Eukaryota"/>
</dbReference>
<dbReference type="Pfam" id="PF24494">
    <property type="entry name" value="DUF7587"/>
    <property type="match status" value="1"/>
</dbReference>
<feature type="compositionally biased region" description="Polar residues" evidence="1">
    <location>
        <begin position="595"/>
        <end position="613"/>
    </location>
</feature>
<dbReference type="AlphaFoldDB" id="S7ZF59"/>
<feature type="compositionally biased region" description="Polar residues" evidence="1">
    <location>
        <begin position="634"/>
        <end position="643"/>
    </location>
</feature>
<protein>
    <recommendedName>
        <fullName evidence="2">DUF7587 domain-containing protein</fullName>
    </recommendedName>
</protein>
<feature type="compositionally biased region" description="Polar residues" evidence="1">
    <location>
        <begin position="558"/>
        <end position="587"/>
    </location>
</feature>
<evidence type="ECO:0000259" key="2">
    <source>
        <dbReference type="Pfam" id="PF24494"/>
    </source>
</evidence>
<organism evidence="3 4">
    <name type="scientific">Penicillium oxalicum (strain 114-2 / CGMCC 5302)</name>
    <name type="common">Penicillium decumbens</name>
    <dbReference type="NCBI Taxonomy" id="933388"/>
    <lineage>
        <taxon>Eukaryota</taxon>
        <taxon>Fungi</taxon>
        <taxon>Dikarya</taxon>
        <taxon>Ascomycota</taxon>
        <taxon>Pezizomycotina</taxon>
        <taxon>Eurotiomycetes</taxon>
        <taxon>Eurotiomycetidae</taxon>
        <taxon>Eurotiales</taxon>
        <taxon>Aspergillaceae</taxon>
        <taxon>Penicillium</taxon>
    </lineage>
</organism>
<gene>
    <name evidence="3" type="ORF">PDE_04244</name>
</gene>
<name>S7ZF59_PENO1</name>
<dbReference type="Proteomes" id="UP000019376">
    <property type="component" value="Unassembled WGS sequence"/>
</dbReference>
<evidence type="ECO:0000256" key="1">
    <source>
        <dbReference type="SAM" id="MobiDB-lite"/>
    </source>
</evidence>
<dbReference type="PhylomeDB" id="S7ZF59"/>
<dbReference type="OrthoDB" id="5397734at2759"/>
<evidence type="ECO:0000313" key="4">
    <source>
        <dbReference type="Proteomes" id="UP000019376"/>
    </source>
</evidence>
<sequence>MSSRPSCSDFQVSAIFSKVFREQLVECGFASENIPYRSLYAQWSWLRRQKRPVWFHVHVTTEFNTEKEWKEIVHLIRCTASDLGLWIHEKRKDTISPPEGHMDMDKEAGEYLNSILLVSSPKQQEQNSSGATDDIQESQKAYERSSQVIFGGKRADVVDNLTIPTLVRTHDSHWSIFSPEQQMSPRLGSERTVEATQSGRSHRSNSSSSSQPRGHGKVCFWCAKENITSCASMASTTSSEDSDTVISDELMSLDNKNIIEPEDQPRMPLEIHELGNQSVSEMLTARDFGGLEKSPKMPELLYRWSNLHSQGINNRDLLVAGSFVKTWPRIAFPRDISREEFLGLFKAHVTREKVPTPFISAFARPIAPIHRALRNRARAKISIIDPKLIPNEVFPAQPLAQITQTLVDRWKGYGEFEIWGFVPREAIVGTMFITELEDIARGDSEIQEYLQLDLIRAEETCHRGLRRNLRGNLRSLSYQDNREALKRVADEVDIPEEYKSAFMRDIHAAWTMNLGRGTQFLDGEEDPLCTQDWTQTGTYERSSQRLVETARGIRHPSESTISYVPSVSDNGSPSDSRSEGDNMSQSPVAAIPRQDTPSPAFSLASDSENSVMSPNLRIPSPEQIDTDMTDVIVLQTQSRTSRYFNGPERHRSRTQSPTLDPHSLVDKISYDDDDSLEDSDWPSEGEILLGNDTPSKCHYLSRPMDETWRGSNADTPHLSDNIDPEDNSLTFTEADLFDV</sequence>
<proteinExistence type="predicted"/>
<feature type="compositionally biased region" description="Polar residues" evidence="1">
    <location>
        <begin position="531"/>
        <end position="546"/>
    </location>
</feature>
<feature type="region of interest" description="Disordered" evidence="1">
    <location>
        <begin position="531"/>
        <end position="665"/>
    </location>
</feature>
<keyword evidence="4" id="KW-1185">Reference proteome</keyword>
<feature type="region of interest" description="Disordered" evidence="1">
    <location>
        <begin position="174"/>
        <end position="215"/>
    </location>
</feature>